<keyword evidence="2" id="KW-1185">Reference proteome</keyword>
<dbReference type="EMBL" id="BPLR01020685">
    <property type="protein sequence ID" value="GIX81509.1"/>
    <property type="molecule type" value="Genomic_DNA"/>
</dbReference>
<evidence type="ECO:0000313" key="2">
    <source>
        <dbReference type="Proteomes" id="UP001054945"/>
    </source>
</evidence>
<accession>A0AAV4NDM2</accession>
<evidence type="ECO:0000313" key="1">
    <source>
        <dbReference type="EMBL" id="GIX81509.1"/>
    </source>
</evidence>
<gene>
    <name evidence="1" type="ORF">CEXT_727071</name>
</gene>
<sequence>MPIAATPPQRTYMGEVLRRQAPKCGCETFTQTVGAINYKAIKRKFIEMFFETFFREHIETIKHSVIVASVKEKLRIYTNHFKVQSARGGMATRKNIPPVFPKIREKKA</sequence>
<dbReference type="Proteomes" id="UP001054945">
    <property type="component" value="Unassembled WGS sequence"/>
</dbReference>
<organism evidence="1 2">
    <name type="scientific">Caerostris extrusa</name>
    <name type="common">Bark spider</name>
    <name type="synonym">Caerostris bankana</name>
    <dbReference type="NCBI Taxonomy" id="172846"/>
    <lineage>
        <taxon>Eukaryota</taxon>
        <taxon>Metazoa</taxon>
        <taxon>Ecdysozoa</taxon>
        <taxon>Arthropoda</taxon>
        <taxon>Chelicerata</taxon>
        <taxon>Arachnida</taxon>
        <taxon>Araneae</taxon>
        <taxon>Araneomorphae</taxon>
        <taxon>Entelegynae</taxon>
        <taxon>Araneoidea</taxon>
        <taxon>Araneidae</taxon>
        <taxon>Caerostris</taxon>
    </lineage>
</organism>
<comment type="caution">
    <text evidence="1">The sequence shown here is derived from an EMBL/GenBank/DDBJ whole genome shotgun (WGS) entry which is preliminary data.</text>
</comment>
<proteinExistence type="predicted"/>
<protein>
    <submittedName>
        <fullName evidence="1">Uncharacterized protein</fullName>
    </submittedName>
</protein>
<name>A0AAV4NDM2_CAEEX</name>
<reference evidence="1 2" key="1">
    <citation type="submission" date="2021-06" db="EMBL/GenBank/DDBJ databases">
        <title>Caerostris extrusa draft genome.</title>
        <authorList>
            <person name="Kono N."/>
            <person name="Arakawa K."/>
        </authorList>
    </citation>
    <scope>NUCLEOTIDE SEQUENCE [LARGE SCALE GENOMIC DNA]</scope>
</reference>
<dbReference type="AlphaFoldDB" id="A0AAV4NDM2"/>